<protein>
    <submittedName>
        <fullName evidence="1">Uncharacterized protein</fullName>
    </submittedName>
</protein>
<gene>
    <name evidence="1" type="ORF">DWX90_02500</name>
</gene>
<name>A0AA92TMX6_9BACT</name>
<accession>A0AA92TMX6</accession>
<reference evidence="1 2" key="1">
    <citation type="submission" date="2018-08" db="EMBL/GenBank/DDBJ databases">
        <title>A genome reference for cultivated species of the human gut microbiota.</title>
        <authorList>
            <person name="Zou Y."/>
            <person name="Xue W."/>
            <person name="Luo G."/>
        </authorList>
    </citation>
    <scope>NUCLEOTIDE SEQUENCE [LARGE SCALE GENOMIC DNA]</scope>
    <source>
        <strain evidence="1 2">AF22-1</strain>
    </source>
</reference>
<organism evidence="1 2">
    <name type="scientific">Segatella copri</name>
    <dbReference type="NCBI Taxonomy" id="165179"/>
    <lineage>
        <taxon>Bacteria</taxon>
        <taxon>Pseudomonadati</taxon>
        <taxon>Bacteroidota</taxon>
        <taxon>Bacteroidia</taxon>
        <taxon>Bacteroidales</taxon>
        <taxon>Prevotellaceae</taxon>
        <taxon>Segatella</taxon>
    </lineage>
</organism>
<evidence type="ECO:0000313" key="1">
    <source>
        <dbReference type="EMBL" id="RGS48442.1"/>
    </source>
</evidence>
<evidence type="ECO:0000313" key="2">
    <source>
        <dbReference type="Proteomes" id="UP000286113"/>
    </source>
</evidence>
<dbReference type="EMBL" id="QRVN01000003">
    <property type="protein sequence ID" value="RGS48442.1"/>
    <property type="molecule type" value="Genomic_DNA"/>
</dbReference>
<sequence>MVYHFRYNVGYQPIWCFSQSVTTTATGISKVENLKVAKDGKIFNLAGQQVGKGYKGIVIKNGKKMVIK</sequence>
<dbReference type="AlphaFoldDB" id="A0AA92TMX6"/>
<comment type="caution">
    <text evidence="1">The sequence shown here is derived from an EMBL/GenBank/DDBJ whole genome shotgun (WGS) entry which is preliminary data.</text>
</comment>
<proteinExistence type="predicted"/>
<dbReference type="Proteomes" id="UP000286113">
    <property type="component" value="Unassembled WGS sequence"/>
</dbReference>